<evidence type="ECO:0000256" key="1">
    <source>
        <dbReference type="SAM" id="MobiDB-lite"/>
    </source>
</evidence>
<sequence>MNMDVPFLVSLLVAMHVCGVMAMSPLMQDMNADIMRDITNLRKKIKNHQKTLSDKGNGSERSSILPAAEIGIREFFPSSEGILPVDTQESGKRKSQTSITSASKTNVNIPEVPNTLKSPGVSDKGISPIEKKLEKPKTSTKRKLKKSSKKSPSTQTTETKSKDASPIKTAQDPSIKQETIIGGVTDVTVTTKSASRSTRRSRRKSSSKRKSSRRSRRKTTPAPGTATQSTLTTDIPTEPTVANVQTTPTPNVVLEPTPKRSIQTTMSHILSDGPMAISSILAQLYPQILGLLGRVRSQRPLMHPSMAVLVNEGRFFNPSIPGPILGQGHIAKQAGPSTQGSLKTSSPKLKTDRAGKTFAQRRAMQIYMQQELCSDTPSRFIKRCRTTKDCQQKMECYSGYCCANSHRHAEMLDNMPEYIEIPRRQRWWSLRRRVNH</sequence>
<feature type="region of interest" description="Disordered" evidence="1">
    <location>
        <begin position="82"/>
        <end position="256"/>
    </location>
</feature>
<accession>A0A210Q4G8</accession>
<feature type="compositionally biased region" description="Polar residues" evidence="1">
    <location>
        <begin position="225"/>
        <end position="250"/>
    </location>
</feature>
<feature type="compositionally biased region" description="Low complexity" evidence="1">
    <location>
        <begin position="179"/>
        <end position="196"/>
    </location>
</feature>
<feature type="compositionally biased region" description="Polar residues" evidence="1">
    <location>
        <begin position="96"/>
        <end position="108"/>
    </location>
</feature>
<protein>
    <recommendedName>
        <fullName evidence="5">WAP domain-containing protein</fullName>
    </recommendedName>
</protein>
<feature type="chain" id="PRO_5013030055" description="WAP domain-containing protein" evidence="2">
    <location>
        <begin position="23"/>
        <end position="436"/>
    </location>
</feature>
<dbReference type="OrthoDB" id="10545992at2759"/>
<feature type="compositionally biased region" description="Basic residues" evidence="1">
    <location>
        <begin position="138"/>
        <end position="149"/>
    </location>
</feature>
<evidence type="ECO:0000313" key="3">
    <source>
        <dbReference type="EMBL" id="OWF43622.1"/>
    </source>
</evidence>
<evidence type="ECO:0008006" key="5">
    <source>
        <dbReference type="Google" id="ProtNLM"/>
    </source>
</evidence>
<keyword evidence="4" id="KW-1185">Reference proteome</keyword>
<feature type="compositionally biased region" description="Basic residues" evidence="1">
    <location>
        <begin position="197"/>
        <end position="219"/>
    </location>
</feature>
<dbReference type="AlphaFoldDB" id="A0A210Q4G8"/>
<proteinExistence type="predicted"/>
<feature type="signal peptide" evidence="2">
    <location>
        <begin position="1"/>
        <end position="22"/>
    </location>
</feature>
<keyword evidence="2" id="KW-0732">Signal</keyword>
<reference evidence="3 4" key="1">
    <citation type="journal article" date="2017" name="Nat. Ecol. Evol.">
        <title>Scallop genome provides insights into evolution of bilaterian karyotype and development.</title>
        <authorList>
            <person name="Wang S."/>
            <person name="Zhang J."/>
            <person name="Jiao W."/>
            <person name="Li J."/>
            <person name="Xun X."/>
            <person name="Sun Y."/>
            <person name="Guo X."/>
            <person name="Huan P."/>
            <person name="Dong B."/>
            <person name="Zhang L."/>
            <person name="Hu X."/>
            <person name="Sun X."/>
            <person name="Wang J."/>
            <person name="Zhao C."/>
            <person name="Wang Y."/>
            <person name="Wang D."/>
            <person name="Huang X."/>
            <person name="Wang R."/>
            <person name="Lv J."/>
            <person name="Li Y."/>
            <person name="Zhang Z."/>
            <person name="Liu B."/>
            <person name="Lu W."/>
            <person name="Hui Y."/>
            <person name="Liang J."/>
            <person name="Zhou Z."/>
            <person name="Hou R."/>
            <person name="Li X."/>
            <person name="Liu Y."/>
            <person name="Li H."/>
            <person name="Ning X."/>
            <person name="Lin Y."/>
            <person name="Zhao L."/>
            <person name="Xing Q."/>
            <person name="Dou J."/>
            <person name="Li Y."/>
            <person name="Mao J."/>
            <person name="Guo H."/>
            <person name="Dou H."/>
            <person name="Li T."/>
            <person name="Mu C."/>
            <person name="Jiang W."/>
            <person name="Fu Q."/>
            <person name="Fu X."/>
            <person name="Miao Y."/>
            <person name="Liu J."/>
            <person name="Yu Q."/>
            <person name="Li R."/>
            <person name="Liao H."/>
            <person name="Li X."/>
            <person name="Kong Y."/>
            <person name="Jiang Z."/>
            <person name="Chourrout D."/>
            <person name="Li R."/>
            <person name="Bao Z."/>
        </authorList>
    </citation>
    <scope>NUCLEOTIDE SEQUENCE [LARGE SCALE GENOMIC DNA]</scope>
    <source>
        <strain evidence="3 4">PY_sf001</strain>
    </source>
</reference>
<organism evidence="3 4">
    <name type="scientific">Mizuhopecten yessoensis</name>
    <name type="common">Japanese scallop</name>
    <name type="synonym">Patinopecten yessoensis</name>
    <dbReference type="NCBI Taxonomy" id="6573"/>
    <lineage>
        <taxon>Eukaryota</taxon>
        <taxon>Metazoa</taxon>
        <taxon>Spiralia</taxon>
        <taxon>Lophotrochozoa</taxon>
        <taxon>Mollusca</taxon>
        <taxon>Bivalvia</taxon>
        <taxon>Autobranchia</taxon>
        <taxon>Pteriomorphia</taxon>
        <taxon>Pectinida</taxon>
        <taxon>Pectinoidea</taxon>
        <taxon>Pectinidae</taxon>
        <taxon>Mizuhopecten</taxon>
    </lineage>
</organism>
<dbReference type="Proteomes" id="UP000242188">
    <property type="component" value="Unassembled WGS sequence"/>
</dbReference>
<dbReference type="EMBL" id="NEDP02005045">
    <property type="protein sequence ID" value="OWF43622.1"/>
    <property type="molecule type" value="Genomic_DNA"/>
</dbReference>
<comment type="caution">
    <text evidence="3">The sequence shown here is derived from an EMBL/GenBank/DDBJ whole genome shotgun (WGS) entry which is preliminary data.</text>
</comment>
<name>A0A210Q4G8_MIZYE</name>
<gene>
    <name evidence="3" type="ORF">KP79_PYT22320</name>
</gene>
<evidence type="ECO:0000256" key="2">
    <source>
        <dbReference type="SAM" id="SignalP"/>
    </source>
</evidence>
<evidence type="ECO:0000313" key="4">
    <source>
        <dbReference type="Proteomes" id="UP000242188"/>
    </source>
</evidence>